<reference evidence="1" key="1">
    <citation type="submission" date="2024-03" db="EMBL/GenBank/DDBJ databases">
        <title>WGS assembly of Saponaria officinalis var. Norfolk2.</title>
        <authorList>
            <person name="Jenkins J."/>
            <person name="Shu S."/>
            <person name="Grimwood J."/>
            <person name="Barry K."/>
            <person name="Goodstein D."/>
            <person name="Schmutz J."/>
            <person name="Leebens-Mack J."/>
            <person name="Osbourn A."/>
        </authorList>
    </citation>
    <scope>NUCLEOTIDE SEQUENCE [LARGE SCALE GENOMIC DNA]</scope>
    <source>
        <strain evidence="1">JIC</strain>
    </source>
</reference>
<dbReference type="InterPro" id="IPR019734">
    <property type="entry name" value="TPR_rpt"/>
</dbReference>
<organism evidence="1 2">
    <name type="scientific">Saponaria officinalis</name>
    <name type="common">Common soapwort</name>
    <name type="synonym">Lychnis saponaria</name>
    <dbReference type="NCBI Taxonomy" id="3572"/>
    <lineage>
        <taxon>Eukaryota</taxon>
        <taxon>Viridiplantae</taxon>
        <taxon>Streptophyta</taxon>
        <taxon>Embryophyta</taxon>
        <taxon>Tracheophyta</taxon>
        <taxon>Spermatophyta</taxon>
        <taxon>Magnoliopsida</taxon>
        <taxon>eudicotyledons</taxon>
        <taxon>Gunneridae</taxon>
        <taxon>Pentapetalae</taxon>
        <taxon>Caryophyllales</taxon>
        <taxon>Caryophyllaceae</taxon>
        <taxon>Caryophylleae</taxon>
        <taxon>Saponaria</taxon>
    </lineage>
</organism>
<evidence type="ECO:0000313" key="2">
    <source>
        <dbReference type="Proteomes" id="UP001443914"/>
    </source>
</evidence>
<dbReference type="InterPro" id="IPR011990">
    <property type="entry name" value="TPR-like_helical_dom_sf"/>
</dbReference>
<gene>
    <name evidence="1" type="ORF">RND81_12G071000</name>
</gene>
<dbReference type="Proteomes" id="UP001443914">
    <property type="component" value="Unassembled WGS sequence"/>
</dbReference>
<accession>A0AAW1H7K5</accession>
<evidence type="ECO:0000313" key="1">
    <source>
        <dbReference type="EMBL" id="KAK9672026.1"/>
    </source>
</evidence>
<comment type="caution">
    <text evidence="1">The sequence shown here is derived from an EMBL/GenBank/DDBJ whole genome shotgun (WGS) entry which is preliminary data.</text>
</comment>
<dbReference type="EMBL" id="JBDFQZ010000012">
    <property type="protein sequence ID" value="KAK9672026.1"/>
    <property type="molecule type" value="Genomic_DNA"/>
</dbReference>
<name>A0AAW1H7K5_SAPOF</name>
<dbReference type="PANTHER" id="PTHR47329:SF1">
    <property type="entry name" value="OS05G0129900 PROTEIN"/>
    <property type="match status" value="1"/>
</dbReference>
<dbReference type="PANTHER" id="PTHR47329">
    <property type="entry name" value="OS05G0129900 PROTEIN"/>
    <property type="match status" value="1"/>
</dbReference>
<dbReference type="SUPFAM" id="SSF48452">
    <property type="entry name" value="TPR-like"/>
    <property type="match status" value="1"/>
</dbReference>
<dbReference type="AlphaFoldDB" id="A0AAW1H7K5"/>
<dbReference type="Gene3D" id="1.25.40.10">
    <property type="entry name" value="Tetratricopeptide repeat domain"/>
    <property type="match status" value="1"/>
</dbReference>
<protein>
    <submittedName>
        <fullName evidence="1">Uncharacterized protein</fullName>
    </submittedName>
</protein>
<keyword evidence="2" id="KW-1185">Reference proteome</keyword>
<sequence length="110" mass="12399">MLPNTTAFANRVVAYLKKNKFHEAENDCTEALKLNADYFKVYWRRATARKEVGLLTRALEDAEYGLKLEPDNEEVNKLCAELKTMLDKTSRAGCEYGEEGAACDVDSEGK</sequence>
<dbReference type="SMART" id="SM00028">
    <property type="entry name" value="TPR"/>
    <property type="match status" value="2"/>
</dbReference>
<proteinExistence type="predicted"/>